<dbReference type="SMART" id="SM01012">
    <property type="entry name" value="ANTAR"/>
    <property type="match status" value="1"/>
</dbReference>
<dbReference type="PIRSF" id="PIRSF036382">
    <property type="entry name" value="RR_antiterm"/>
    <property type="match status" value="1"/>
</dbReference>
<dbReference type="InterPro" id="IPR005561">
    <property type="entry name" value="ANTAR"/>
</dbReference>
<dbReference type="PROSITE" id="PS50921">
    <property type="entry name" value="ANTAR"/>
    <property type="match status" value="1"/>
</dbReference>
<evidence type="ECO:0000259" key="3">
    <source>
        <dbReference type="PROSITE" id="PS50921"/>
    </source>
</evidence>
<reference evidence="5" key="1">
    <citation type="submission" date="2020-06" db="EMBL/GenBank/DDBJ databases">
        <title>Draft genomic sequecing of Geomonas sp. Red736.</title>
        <authorList>
            <person name="Itoh H."/>
            <person name="Xu Z.X."/>
            <person name="Ushijima N."/>
            <person name="Masuda Y."/>
            <person name="Shiratori Y."/>
            <person name="Senoo K."/>
        </authorList>
    </citation>
    <scope>NUCLEOTIDE SEQUENCE [LARGE SCALE GENOMIC DNA]</scope>
    <source>
        <strain evidence="5">Red736</strain>
    </source>
</reference>
<dbReference type="InterPro" id="IPR001789">
    <property type="entry name" value="Sig_transdc_resp-reg_receiver"/>
</dbReference>
<evidence type="ECO:0000313" key="4">
    <source>
        <dbReference type="EMBL" id="GFO65372.1"/>
    </source>
</evidence>
<protein>
    <submittedName>
        <fullName evidence="4">Transcriptional regulator</fullName>
    </submittedName>
</protein>
<evidence type="ECO:0000259" key="2">
    <source>
        <dbReference type="PROSITE" id="PS50110"/>
    </source>
</evidence>
<feature type="domain" description="ANTAR" evidence="3">
    <location>
        <begin position="123"/>
        <end position="184"/>
    </location>
</feature>
<evidence type="ECO:0000313" key="5">
    <source>
        <dbReference type="Proteomes" id="UP000568888"/>
    </source>
</evidence>
<dbReference type="Gene3D" id="1.10.10.10">
    <property type="entry name" value="Winged helix-like DNA-binding domain superfamily/Winged helix DNA-binding domain"/>
    <property type="match status" value="1"/>
</dbReference>
<dbReference type="InterPro" id="IPR011006">
    <property type="entry name" value="CheY-like_superfamily"/>
</dbReference>
<dbReference type="Gene3D" id="3.40.50.2300">
    <property type="match status" value="1"/>
</dbReference>
<dbReference type="InterPro" id="IPR036388">
    <property type="entry name" value="WH-like_DNA-bd_sf"/>
</dbReference>
<dbReference type="RefSeq" id="WP_183349390.1">
    <property type="nucleotide sequence ID" value="NZ_BLXY01000009.1"/>
</dbReference>
<comment type="caution">
    <text evidence="1">Lacks conserved residue(s) required for the propagation of feature annotation.</text>
</comment>
<dbReference type="PROSITE" id="PS50110">
    <property type="entry name" value="RESPONSE_REGULATORY"/>
    <property type="match status" value="1"/>
</dbReference>
<accession>A0A6V8MZ08</accession>
<proteinExistence type="predicted"/>
<dbReference type="GO" id="GO:0003723">
    <property type="term" value="F:RNA binding"/>
    <property type="evidence" value="ECO:0007669"/>
    <property type="project" value="InterPro"/>
</dbReference>
<gene>
    <name evidence="4" type="primary">gnfR</name>
    <name evidence="4" type="ORF">GMPD_32910</name>
</gene>
<organism evidence="4 5">
    <name type="scientific">Geomonas paludis</name>
    <dbReference type="NCBI Taxonomy" id="2740185"/>
    <lineage>
        <taxon>Bacteria</taxon>
        <taxon>Pseudomonadati</taxon>
        <taxon>Thermodesulfobacteriota</taxon>
        <taxon>Desulfuromonadia</taxon>
        <taxon>Geobacterales</taxon>
        <taxon>Geobacteraceae</taxon>
        <taxon>Geomonas</taxon>
    </lineage>
</organism>
<dbReference type="Pfam" id="PF03861">
    <property type="entry name" value="ANTAR"/>
    <property type="match status" value="1"/>
</dbReference>
<dbReference type="AlphaFoldDB" id="A0A6V8MZ08"/>
<name>A0A6V8MZ08_9BACT</name>
<dbReference type="Proteomes" id="UP000568888">
    <property type="component" value="Unassembled WGS sequence"/>
</dbReference>
<dbReference type="EMBL" id="BLXY01000009">
    <property type="protein sequence ID" value="GFO65372.1"/>
    <property type="molecule type" value="Genomic_DNA"/>
</dbReference>
<dbReference type="SUPFAM" id="SSF52172">
    <property type="entry name" value="CheY-like"/>
    <property type="match status" value="1"/>
</dbReference>
<feature type="domain" description="Response regulatory" evidence="2">
    <location>
        <begin position="3"/>
        <end position="117"/>
    </location>
</feature>
<dbReference type="GO" id="GO:0000160">
    <property type="term" value="P:phosphorelay signal transduction system"/>
    <property type="evidence" value="ECO:0007669"/>
    <property type="project" value="InterPro"/>
</dbReference>
<comment type="caution">
    <text evidence="4">The sequence shown here is derived from an EMBL/GenBank/DDBJ whole genome shotgun (WGS) entry which is preliminary data.</text>
</comment>
<evidence type="ECO:0000256" key="1">
    <source>
        <dbReference type="PROSITE-ProRule" id="PRU00169"/>
    </source>
</evidence>
<dbReference type="InterPro" id="IPR008327">
    <property type="entry name" value="Sig_transdc_resp-reg_antiterm"/>
</dbReference>
<sequence length="191" mass="21251">MGKAVLYIRDEELLESLKNRLRERGFAEIIASGSASELLSEALASHPEVAVVEFSAGDQEMVVAVKKLWDKLSLPIVMIAESCDLENVQTWGESAVSTVLAKPVREEELVAALVLSIAAARRVERLKEEVSSLKESIESRKVIEKAKGRLMERDKLSEAEAFRRMQRLAMDRRISMRQLADAILLTESIAG</sequence>